<evidence type="ECO:0000256" key="3">
    <source>
        <dbReference type="ARBA" id="ARBA00012967"/>
    </source>
</evidence>
<dbReference type="GO" id="GO:0005737">
    <property type="term" value="C:cytoplasm"/>
    <property type="evidence" value="ECO:0007669"/>
    <property type="project" value="InterPro"/>
</dbReference>
<evidence type="ECO:0000313" key="10">
    <source>
        <dbReference type="EMBL" id="KAK2720553.1"/>
    </source>
</evidence>
<organism evidence="10 11">
    <name type="scientific">Artemia franciscana</name>
    <name type="common">Brine shrimp</name>
    <name type="synonym">Artemia sanfranciscana</name>
    <dbReference type="NCBI Taxonomy" id="6661"/>
    <lineage>
        <taxon>Eukaryota</taxon>
        <taxon>Metazoa</taxon>
        <taxon>Ecdysozoa</taxon>
        <taxon>Arthropoda</taxon>
        <taxon>Crustacea</taxon>
        <taxon>Branchiopoda</taxon>
        <taxon>Anostraca</taxon>
        <taxon>Artemiidae</taxon>
        <taxon>Artemia</taxon>
    </lineage>
</organism>
<evidence type="ECO:0000256" key="7">
    <source>
        <dbReference type="RuleBase" id="RU000496"/>
    </source>
</evidence>
<dbReference type="SUPFAM" id="SSF56327">
    <property type="entry name" value="LDH C-terminal domain-like"/>
    <property type="match status" value="1"/>
</dbReference>
<dbReference type="PRINTS" id="PR00086">
    <property type="entry name" value="LLDHDRGNASE"/>
</dbReference>
<comment type="caution">
    <text evidence="10">The sequence shown here is derived from an EMBL/GenBank/DDBJ whole genome shotgun (WGS) entry which is preliminary data.</text>
</comment>
<dbReference type="GO" id="GO:0006089">
    <property type="term" value="P:lactate metabolic process"/>
    <property type="evidence" value="ECO:0007669"/>
    <property type="project" value="TreeGrafter"/>
</dbReference>
<dbReference type="SUPFAM" id="SSF51735">
    <property type="entry name" value="NAD(P)-binding Rossmann-fold domains"/>
    <property type="match status" value="1"/>
</dbReference>
<accession>A0AA88L6R7</accession>
<sequence length="413" mass="44827">MLNFRHNLIKLIPKLLKAVIAQTAPVHSALSTCYSTSLKYSFSISNTLQKVQNPNCSKYGITPAHRIHQSQLRGACSLVNSGKPLREKLMHDFELPSPLSGGKVTIVGLGHVGMACAISILSQNIASELVLVDRNPDKLRGETLDLQHGLAFVRNAQVYGDTQYSATAGSKLCIVTAGVPQGPGDSRTSLAPKNLEIFKEIIPRLVKYSPETILLIVTNPVDTLAYAAWKLSGFPANRVIGSGTNLDSSRFRFLLSQRLKVVPSICHGWIIGEHGDSSIPIWSDASLAGVRLRDVDSRVGTKKDVENWSQLHQEVVGSAQEIIKLKGYTSWGIGLSVAALTRAILENSQSSYAVSTLVQGIHDISEDVFLSVPCILGDTGVSRIILQTLNSAELADLHNCAKSLYEIQKSLHF</sequence>
<comment type="pathway">
    <text evidence="1 7">Fermentation; pyruvate fermentation to lactate; (S)-lactate from pyruvate: step 1/1.</text>
</comment>
<dbReference type="PANTHER" id="PTHR43128:SF16">
    <property type="entry name" value="L-LACTATE DEHYDROGENASE"/>
    <property type="match status" value="1"/>
</dbReference>
<dbReference type="Pfam" id="PF02866">
    <property type="entry name" value="Ldh_1_C"/>
    <property type="match status" value="1"/>
</dbReference>
<keyword evidence="4 7" id="KW-0560">Oxidoreductase</keyword>
<protein>
    <recommendedName>
        <fullName evidence="3 7">L-lactate dehydrogenase</fullName>
        <ecNumber evidence="3 7">1.1.1.27</ecNumber>
    </recommendedName>
</protein>
<evidence type="ECO:0000256" key="2">
    <source>
        <dbReference type="ARBA" id="ARBA00006054"/>
    </source>
</evidence>
<feature type="domain" description="Lactate/malate dehydrogenase N-terminal" evidence="8">
    <location>
        <begin position="103"/>
        <end position="241"/>
    </location>
</feature>
<dbReference type="EMBL" id="JAVRJZ010000007">
    <property type="protein sequence ID" value="KAK2720553.1"/>
    <property type="molecule type" value="Genomic_DNA"/>
</dbReference>
<dbReference type="InterPro" id="IPR022383">
    <property type="entry name" value="Lactate/malate_DH_C"/>
</dbReference>
<dbReference type="Pfam" id="PF00056">
    <property type="entry name" value="Ldh_1_N"/>
    <property type="match status" value="1"/>
</dbReference>
<dbReference type="GO" id="GO:0004459">
    <property type="term" value="F:L-lactate dehydrogenase (NAD+) activity"/>
    <property type="evidence" value="ECO:0007669"/>
    <property type="project" value="UniProtKB-EC"/>
</dbReference>
<dbReference type="EMBL" id="JAVRJZ010000007">
    <property type="protein sequence ID" value="KAK2720556.1"/>
    <property type="molecule type" value="Genomic_DNA"/>
</dbReference>
<dbReference type="AlphaFoldDB" id="A0AA88L6R7"/>
<feature type="domain" description="Lactate/malate dehydrogenase C-terminal" evidence="9">
    <location>
        <begin position="244"/>
        <end position="407"/>
    </location>
</feature>
<evidence type="ECO:0000256" key="1">
    <source>
        <dbReference type="ARBA" id="ARBA00004843"/>
    </source>
</evidence>
<evidence type="ECO:0000259" key="9">
    <source>
        <dbReference type="Pfam" id="PF02866"/>
    </source>
</evidence>
<dbReference type="InterPro" id="IPR001236">
    <property type="entry name" value="Lactate/malate_DH_N"/>
</dbReference>
<dbReference type="InterPro" id="IPR036291">
    <property type="entry name" value="NAD(P)-bd_dom_sf"/>
</dbReference>
<dbReference type="InterPro" id="IPR018177">
    <property type="entry name" value="L-lactate_DH_AS"/>
</dbReference>
<dbReference type="PANTHER" id="PTHR43128">
    <property type="entry name" value="L-2-HYDROXYCARBOXYLATE DEHYDROGENASE (NAD(P)(+))"/>
    <property type="match status" value="1"/>
</dbReference>
<dbReference type="Proteomes" id="UP001187531">
    <property type="component" value="Unassembled WGS sequence"/>
</dbReference>
<dbReference type="NCBIfam" id="TIGR01771">
    <property type="entry name" value="L-LDH-NAD"/>
    <property type="match status" value="1"/>
</dbReference>
<dbReference type="InterPro" id="IPR011304">
    <property type="entry name" value="L-lactate_DH"/>
</dbReference>
<dbReference type="EMBL" id="JAVRJZ010000007">
    <property type="protein sequence ID" value="KAK2720552.1"/>
    <property type="molecule type" value="Genomic_DNA"/>
</dbReference>
<reference evidence="10" key="1">
    <citation type="submission" date="2023-07" db="EMBL/GenBank/DDBJ databases">
        <title>Chromosome-level genome assembly of Artemia franciscana.</title>
        <authorList>
            <person name="Jo E."/>
        </authorList>
    </citation>
    <scope>NUCLEOTIDE SEQUENCE</scope>
    <source>
        <tissue evidence="10">Whole body</tissue>
    </source>
</reference>
<comment type="catalytic activity">
    <reaction evidence="6 7">
        <text>(S)-lactate + NAD(+) = pyruvate + NADH + H(+)</text>
        <dbReference type="Rhea" id="RHEA:23444"/>
        <dbReference type="ChEBI" id="CHEBI:15361"/>
        <dbReference type="ChEBI" id="CHEBI:15378"/>
        <dbReference type="ChEBI" id="CHEBI:16651"/>
        <dbReference type="ChEBI" id="CHEBI:57540"/>
        <dbReference type="ChEBI" id="CHEBI:57945"/>
        <dbReference type="EC" id="1.1.1.27"/>
    </reaction>
</comment>
<evidence type="ECO:0000256" key="6">
    <source>
        <dbReference type="ARBA" id="ARBA00049258"/>
    </source>
</evidence>
<comment type="similarity">
    <text evidence="2">Belongs to the LDH/MDH superfamily. LDH family.</text>
</comment>
<dbReference type="EMBL" id="JAVRJZ010000007">
    <property type="protein sequence ID" value="KAK2720555.1"/>
    <property type="molecule type" value="Genomic_DNA"/>
</dbReference>
<keyword evidence="5 7" id="KW-0520">NAD</keyword>
<evidence type="ECO:0000259" key="8">
    <source>
        <dbReference type="Pfam" id="PF00056"/>
    </source>
</evidence>
<dbReference type="Gene3D" id="3.40.50.720">
    <property type="entry name" value="NAD(P)-binding Rossmann-like Domain"/>
    <property type="match status" value="1"/>
</dbReference>
<evidence type="ECO:0000256" key="4">
    <source>
        <dbReference type="ARBA" id="ARBA00023002"/>
    </source>
</evidence>
<evidence type="ECO:0000313" key="11">
    <source>
        <dbReference type="Proteomes" id="UP001187531"/>
    </source>
</evidence>
<dbReference type="EC" id="1.1.1.27" evidence="3 7"/>
<keyword evidence="11" id="KW-1185">Reference proteome</keyword>
<dbReference type="FunFam" id="3.40.50.720:FF:000018">
    <property type="entry name" value="Malate dehydrogenase"/>
    <property type="match status" value="1"/>
</dbReference>
<dbReference type="Gene3D" id="3.90.110.10">
    <property type="entry name" value="Lactate dehydrogenase/glycoside hydrolase, family 4, C-terminal"/>
    <property type="match status" value="1"/>
</dbReference>
<dbReference type="InterPro" id="IPR001557">
    <property type="entry name" value="L-lactate/malate_DH"/>
</dbReference>
<name>A0AA88L6R7_ARTSF</name>
<proteinExistence type="inferred from homology"/>
<gene>
    <name evidence="10" type="ORF">QYM36_004436</name>
</gene>
<dbReference type="CDD" id="cd05293">
    <property type="entry name" value="LDH_1"/>
    <property type="match status" value="1"/>
</dbReference>
<evidence type="ECO:0000256" key="5">
    <source>
        <dbReference type="ARBA" id="ARBA00023027"/>
    </source>
</evidence>
<dbReference type="PROSITE" id="PS00064">
    <property type="entry name" value="L_LDH"/>
    <property type="match status" value="1"/>
</dbReference>
<dbReference type="InterPro" id="IPR015955">
    <property type="entry name" value="Lactate_DH/Glyco_Ohase_4_C"/>
</dbReference>